<dbReference type="GO" id="GO:0005975">
    <property type="term" value="P:carbohydrate metabolic process"/>
    <property type="evidence" value="ECO:0007669"/>
    <property type="project" value="InterPro"/>
</dbReference>
<reference evidence="2 3" key="1">
    <citation type="submission" date="2019-07" db="EMBL/GenBank/DDBJ databases">
        <title>Hymenobacter sp. straun FUR1 Genome sequencing and assembly.</title>
        <authorList>
            <person name="Chhetri G."/>
        </authorList>
    </citation>
    <scope>NUCLEOTIDE SEQUENCE [LARGE SCALE GENOMIC DNA]</scope>
    <source>
        <strain evidence="2 3">Fur1</strain>
    </source>
</reference>
<organism evidence="2 3">
    <name type="scientific">Hymenobacter setariae</name>
    <dbReference type="NCBI Taxonomy" id="2594794"/>
    <lineage>
        <taxon>Bacteria</taxon>
        <taxon>Pseudomonadati</taxon>
        <taxon>Bacteroidota</taxon>
        <taxon>Cytophagia</taxon>
        <taxon>Cytophagales</taxon>
        <taxon>Hymenobacteraceae</taxon>
        <taxon>Hymenobacter</taxon>
    </lineage>
</organism>
<sequence length="918" mass="99963">MNHLWIPASALAGSLMLASCHTSKPAAGTGPVPASDAVAPAAARPTWQSKAYSLYPDSVVQGTHHARALSATELTSNYQSPANAFVSPQVVFKFSINGKDNELPVGQDNVFLAVPREGGGALETPLIVFGQRYVDPRPVPTEVYLAPNTQLKIRLDMRLVLEAFKKQGYYTTFKGDKLYKQDFKHVLVAGNVAPLSWDFDNLVNKPELELHDPDGDGIYEVTLTLNAPKAAKTTAASWKQSINTADFPQYSSGHALEDALYNLALEEARRAVEPDSTFRTGKEWAGVWTRDISYSIILAQAALQPKVAMNSLLRKVSAEGRIIQDTGTGGAYPCSTDRMIWAVAAWEIYKVTGDEAWLRKVYPIIKQSIADDMANAYDPATGLVRGESSFLDWREQTYPRWMQPVDIYQSETLGTNAVHFQANTVLALMARQLGEPAVAARHEQAAATIKAGLNQHLWQESAGYYGQYLYGRNYLTLSPRAEALGEALSVWFGIADEARAKTVVARTPITDFGIPCIYPQIPGIPPYHNNAVWPFVQSYWALAAAKAGNEASLAESMAAIYRPAALFLTNKENFVAQNGDYAGTQINSSNMLWSLSGSLSLVYKILFGMHYEADRLVFRPFVPQAFQGNRKLTNFKYRQAVLDIDLQGFGNVIQTITLDGQPLAGAAVPATLTGRHTLRIVLSSQAPANAAINKVANLFTPETPMVTLTGSRLHWPAQPGVQQYKVLKDGQLLASVNTTEQAVAATGPYAEYQVVAVAGNGLESFASEPLPVGGLGAARHVQLETVTAKATQPYKGYSGQGFVEISTTKNRTLTIPVTVPEAGLYAVDFRYANGNGPVNTNNKCGIRTLRLGSKALGTIVLPQRGVEEWSNWGFTNAVLVQLPKGTHQLTLAYEPANTNMNGAVNQAMLDYLRVQKIK</sequence>
<dbReference type="Pfam" id="PF17389">
    <property type="entry name" value="Bac_rhamnosid6H"/>
    <property type="match status" value="1"/>
</dbReference>
<keyword evidence="3" id="KW-1185">Reference proteome</keyword>
<dbReference type="GO" id="GO:0030246">
    <property type="term" value="F:carbohydrate binding"/>
    <property type="evidence" value="ECO:0007669"/>
    <property type="project" value="InterPro"/>
</dbReference>
<dbReference type="InterPro" id="IPR008928">
    <property type="entry name" value="6-hairpin_glycosidase_sf"/>
</dbReference>
<dbReference type="OrthoDB" id="3751446at2"/>
<dbReference type="InterPro" id="IPR035396">
    <property type="entry name" value="Bac_rhamnosid6H"/>
</dbReference>
<name>A0A558BSC7_9BACT</name>
<dbReference type="Proteomes" id="UP000317624">
    <property type="component" value="Unassembled WGS sequence"/>
</dbReference>
<evidence type="ECO:0000259" key="1">
    <source>
        <dbReference type="PROSITE" id="PS51175"/>
    </source>
</evidence>
<dbReference type="InterPro" id="IPR005084">
    <property type="entry name" value="CBM6"/>
</dbReference>
<protein>
    <submittedName>
        <fullName evidence="2">Bacterial alpha-L-rhamnosidase</fullName>
    </submittedName>
</protein>
<dbReference type="SUPFAM" id="SSF49785">
    <property type="entry name" value="Galactose-binding domain-like"/>
    <property type="match status" value="1"/>
</dbReference>
<dbReference type="SUPFAM" id="SSF48208">
    <property type="entry name" value="Six-hairpin glycosidases"/>
    <property type="match status" value="1"/>
</dbReference>
<dbReference type="EMBL" id="VMRJ01000004">
    <property type="protein sequence ID" value="TVT39399.1"/>
    <property type="molecule type" value="Genomic_DNA"/>
</dbReference>
<dbReference type="Gene3D" id="1.50.10.10">
    <property type="match status" value="1"/>
</dbReference>
<comment type="caution">
    <text evidence="2">The sequence shown here is derived from an EMBL/GenBank/DDBJ whole genome shotgun (WGS) entry which is preliminary data.</text>
</comment>
<dbReference type="InterPro" id="IPR012341">
    <property type="entry name" value="6hp_glycosidase-like_sf"/>
</dbReference>
<dbReference type="Gene3D" id="2.60.120.260">
    <property type="entry name" value="Galactose-binding domain-like"/>
    <property type="match status" value="1"/>
</dbReference>
<dbReference type="Gene3D" id="2.60.420.10">
    <property type="entry name" value="Maltose phosphorylase, domain 3"/>
    <property type="match status" value="1"/>
</dbReference>
<accession>A0A558BSC7</accession>
<gene>
    <name evidence="2" type="ORF">FNT36_17245</name>
</gene>
<dbReference type="InterPro" id="IPR008979">
    <property type="entry name" value="Galactose-bd-like_sf"/>
</dbReference>
<dbReference type="RefSeq" id="WP_144850223.1">
    <property type="nucleotide sequence ID" value="NZ_VMRJ01000004.1"/>
</dbReference>
<evidence type="ECO:0000313" key="2">
    <source>
        <dbReference type="EMBL" id="TVT39399.1"/>
    </source>
</evidence>
<evidence type="ECO:0000313" key="3">
    <source>
        <dbReference type="Proteomes" id="UP000317624"/>
    </source>
</evidence>
<dbReference type="PROSITE" id="PS51175">
    <property type="entry name" value="CBM6"/>
    <property type="match status" value="1"/>
</dbReference>
<dbReference type="AlphaFoldDB" id="A0A558BSC7"/>
<proteinExistence type="predicted"/>
<feature type="domain" description="CBM6" evidence="1">
    <location>
        <begin position="779"/>
        <end position="915"/>
    </location>
</feature>